<evidence type="ECO:0000313" key="2">
    <source>
        <dbReference type="Proteomes" id="UP000805614"/>
    </source>
</evidence>
<name>A0ABR7LLY4_9ACTN</name>
<dbReference type="RefSeq" id="WP_187242892.1">
    <property type="nucleotide sequence ID" value="NZ_BAAAOK010000028.1"/>
</dbReference>
<organism evidence="1 2">
    <name type="scientific">Actinomadura alba</name>
    <dbReference type="NCBI Taxonomy" id="406431"/>
    <lineage>
        <taxon>Bacteria</taxon>
        <taxon>Bacillati</taxon>
        <taxon>Actinomycetota</taxon>
        <taxon>Actinomycetes</taxon>
        <taxon>Streptosporangiales</taxon>
        <taxon>Thermomonosporaceae</taxon>
        <taxon>Actinomadura</taxon>
    </lineage>
</organism>
<evidence type="ECO:0000313" key="1">
    <source>
        <dbReference type="EMBL" id="MBC6465871.1"/>
    </source>
</evidence>
<comment type="caution">
    <text evidence="1">The sequence shown here is derived from an EMBL/GenBank/DDBJ whole genome shotgun (WGS) entry which is preliminary data.</text>
</comment>
<proteinExistence type="predicted"/>
<protein>
    <submittedName>
        <fullName evidence="1">Uncharacterized protein</fullName>
    </submittedName>
</protein>
<gene>
    <name evidence="1" type="ORF">HKK74_10225</name>
</gene>
<dbReference type="Proteomes" id="UP000805614">
    <property type="component" value="Unassembled WGS sequence"/>
</dbReference>
<keyword evidence="2" id="KW-1185">Reference proteome</keyword>
<reference evidence="1 2" key="1">
    <citation type="submission" date="2020-06" db="EMBL/GenBank/DDBJ databases">
        <title>Actinomadura xiongansis sp. nov., isolated from soil of Baiyangdian.</title>
        <authorList>
            <person name="Zhang X."/>
        </authorList>
    </citation>
    <scope>NUCLEOTIDE SEQUENCE [LARGE SCALE GENOMIC DNA]</scope>
    <source>
        <strain evidence="1 2">HBUM206468</strain>
    </source>
</reference>
<sequence length="62" mass="6518">MADQARRRKVCQGLRVLPVGIDASTVVSLLCAALFICSMEQGDEGSDIPLLGVALGMNEAAR</sequence>
<dbReference type="EMBL" id="JABVEC010000006">
    <property type="protein sequence ID" value="MBC6465871.1"/>
    <property type="molecule type" value="Genomic_DNA"/>
</dbReference>
<accession>A0ABR7LLY4</accession>